<dbReference type="AlphaFoldDB" id="A0A1I1VW48"/>
<gene>
    <name evidence="2" type="ORF">SAMN02745121_02003</name>
</gene>
<evidence type="ECO:0000313" key="3">
    <source>
        <dbReference type="Proteomes" id="UP000199400"/>
    </source>
</evidence>
<proteinExistence type="predicted"/>
<dbReference type="OrthoDB" id="129834at2"/>
<accession>A0A1I1VW48</accession>
<feature type="compositionally biased region" description="Pro residues" evidence="1">
    <location>
        <begin position="74"/>
        <end position="83"/>
    </location>
</feature>
<protein>
    <submittedName>
        <fullName evidence="2">Uncharacterized protein</fullName>
    </submittedName>
</protein>
<sequence length="170" mass="17942">MVFKVGGDIDAYCTKCRLDTIHVVVALKPGNEGPKRVECKSCGGQHMYHAPKLPSRTEAPSQPAVVNRSAAARNPPPPKPPKAAKPAAAKAAALSAPAGAGAREWLRRMEDLAHQGGTPIRPYSMRETFAAGDPVSHPKFGKGVVLEVIEAKKCAILFEEGRKVLAMGGA</sequence>
<name>A0A1I1VW48_9BACT</name>
<keyword evidence="3" id="KW-1185">Reference proteome</keyword>
<feature type="compositionally biased region" description="Low complexity" evidence="1">
    <location>
        <begin position="84"/>
        <end position="95"/>
    </location>
</feature>
<feature type="region of interest" description="Disordered" evidence="1">
    <location>
        <begin position="50"/>
        <end position="95"/>
    </location>
</feature>
<evidence type="ECO:0000256" key="1">
    <source>
        <dbReference type="SAM" id="MobiDB-lite"/>
    </source>
</evidence>
<organism evidence="2 3">
    <name type="scientific">Nannocystis exedens</name>
    <dbReference type="NCBI Taxonomy" id="54"/>
    <lineage>
        <taxon>Bacteria</taxon>
        <taxon>Pseudomonadati</taxon>
        <taxon>Myxococcota</taxon>
        <taxon>Polyangia</taxon>
        <taxon>Nannocystales</taxon>
        <taxon>Nannocystaceae</taxon>
        <taxon>Nannocystis</taxon>
    </lineage>
</organism>
<dbReference type="Proteomes" id="UP000199400">
    <property type="component" value="Unassembled WGS sequence"/>
</dbReference>
<dbReference type="STRING" id="54.SAMN02745121_02003"/>
<dbReference type="RefSeq" id="WP_096330791.1">
    <property type="nucleotide sequence ID" value="NZ_FOMX01000005.1"/>
</dbReference>
<evidence type="ECO:0000313" key="2">
    <source>
        <dbReference type="EMBL" id="SFD86979.1"/>
    </source>
</evidence>
<reference evidence="3" key="1">
    <citation type="submission" date="2016-10" db="EMBL/GenBank/DDBJ databases">
        <authorList>
            <person name="Varghese N."/>
            <person name="Submissions S."/>
        </authorList>
    </citation>
    <scope>NUCLEOTIDE SEQUENCE [LARGE SCALE GENOMIC DNA]</scope>
    <source>
        <strain evidence="3">ATCC 25963</strain>
    </source>
</reference>
<dbReference type="EMBL" id="FOMX01000005">
    <property type="protein sequence ID" value="SFD86979.1"/>
    <property type="molecule type" value="Genomic_DNA"/>
</dbReference>